<sequence length="262" mass="30134">MSVSDKYFQFPLAAIRLNKNLNDVDDDLRQFTIAQIVDYCLQVTADNAHDRDPDEVEDVAEAYHEEHPGTEKPKSREVQRIFWAAEVLGVAIQSPINRPAMRAIQQKIDNVPGGRRMVRVRADLLWDARDSKRWCWRDFAILCAIYAGVGDRDRHRLSFDFINTMANGCSNAGELARGVHSDLLLTRRQVRSTIESLDSRKLYVRASLDGRRMWYSNRMSQPELMESLVEEKVQQTEARKGQREITLAMQRAIEQRLGGASR</sequence>
<organism evidence="1 2">
    <name type="scientific">Rhodopirellula islandica</name>
    <dbReference type="NCBI Taxonomy" id="595434"/>
    <lineage>
        <taxon>Bacteria</taxon>
        <taxon>Pseudomonadati</taxon>
        <taxon>Planctomycetota</taxon>
        <taxon>Planctomycetia</taxon>
        <taxon>Pirellulales</taxon>
        <taxon>Pirellulaceae</taxon>
        <taxon>Rhodopirellula</taxon>
    </lineage>
</organism>
<dbReference type="PATRIC" id="fig|595434.4.peg.4689"/>
<dbReference type="RefSeq" id="WP_047816087.1">
    <property type="nucleotide sequence ID" value="NZ_LECT01000042.1"/>
</dbReference>
<accession>A0A0J1B8C3</accession>
<comment type="caution">
    <text evidence="1">The sequence shown here is derived from an EMBL/GenBank/DDBJ whole genome shotgun (WGS) entry which is preliminary data.</text>
</comment>
<dbReference type="Proteomes" id="UP000036367">
    <property type="component" value="Unassembled WGS sequence"/>
</dbReference>
<dbReference type="AlphaFoldDB" id="A0A0J1B8C3"/>
<protein>
    <submittedName>
        <fullName evidence="1">Uncharacterized protein</fullName>
    </submittedName>
</protein>
<dbReference type="EMBL" id="LECT01000042">
    <property type="protein sequence ID" value="KLU02972.1"/>
    <property type="molecule type" value="Genomic_DNA"/>
</dbReference>
<proteinExistence type="predicted"/>
<reference evidence="1" key="1">
    <citation type="submission" date="2015-05" db="EMBL/GenBank/DDBJ databases">
        <title>Permanent draft genome of Rhodopirellula islandicus K833.</title>
        <authorList>
            <person name="Kizina J."/>
            <person name="Richter M."/>
            <person name="Glockner F.O."/>
            <person name="Harder J."/>
        </authorList>
    </citation>
    <scope>NUCLEOTIDE SEQUENCE [LARGE SCALE GENOMIC DNA]</scope>
    <source>
        <strain evidence="1">K833</strain>
    </source>
</reference>
<name>A0A0J1B8C3_RHOIS</name>
<evidence type="ECO:0000313" key="2">
    <source>
        <dbReference type="Proteomes" id="UP000036367"/>
    </source>
</evidence>
<keyword evidence="2" id="KW-1185">Reference proteome</keyword>
<evidence type="ECO:0000313" key="1">
    <source>
        <dbReference type="EMBL" id="KLU02972.1"/>
    </source>
</evidence>
<gene>
    <name evidence="1" type="ORF">RISK_004942</name>
</gene>